<dbReference type="Proteomes" id="UP000001072">
    <property type="component" value="Unassembled WGS sequence"/>
</dbReference>
<dbReference type="EMBL" id="GL883109">
    <property type="protein sequence ID" value="EGG06207.1"/>
    <property type="molecule type" value="Genomic_DNA"/>
</dbReference>
<dbReference type="KEGG" id="mlr:MELLADRAFT_106892"/>
<dbReference type="AlphaFoldDB" id="F4RMZ6"/>
<dbReference type="InParanoid" id="F4RMZ6"/>
<feature type="signal peptide" evidence="1">
    <location>
        <begin position="1"/>
        <end position="22"/>
    </location>
</feature>
<accession>F4RMZ6</accession>
<protein>
    <submittedName>
        <fullName evidence="2">Secreted protein</fullName>
    </submittedName>
</protein>
<name>F4RMZ6_MELLP</name>
<dbReference type="GeneID" id="18923027"/>
<sequence length="651" mass="75937">MKLSVHMLGSALAVFQAFLTLAMERNLEEKVKLLGEPGSSQLSRIAEKISYGLQTARGSKQSADNKEYLPPKMQSLGGTETRLTPGHLTIKYSNPLQNLIQSSEMRHLVPDAKGIILKSPSPTHSLFTNEMEHYFKTVNTALNIWEKADLWKKPDESTIEKFRILGLLTELLRAVPWKPEAKEKLMQKWPDRLKLELKATDAYLPIVLEYAEIMTIYLLKYAYYETQEELPSWSDVRECFVRARLIGKHQKRVMDEAPGKAEKFINLIIKKYLMEPRLPQDENTIEELIEKLRSNLREIPSDTYEGKFLIELLLHLFQNPSAVQTRLRELEKETKFWKDVALPHARTSLDALLKENVQSVFLKEEIARVKKFKTPPAYENLQSIVKNMQSLTDSGDYKSAIQIYKILNIDSLYHSGVDKKLYKLLFACAHVPDYMAKLWSNMHPELTVAKNMKYETYDMMIKENPEYFLDAKRHILAHEMLKVECEEFSRLGEALNSLTVKPHQDIKKDSFERICQKVLDSIESTTIDDDDIPKRYAMSIETILRVLEYEPQSINYLIEYMDHDDHFRERLYLCAKHLIKLRHLIHKAAPQMLGFVAQIVKSYEDIWPLRFPVHRLNVYFKLEEENPDKRAEKIKQAIEALKNVIMESDLF</sequence>
<gene>
    <name evidence="2" type="ORF">MELLADRAFT_106892</name>
</gene>
<reference evidence="3" key="1">
    <citation type="journal article" date="2011" name="Proc. Natl. Acad. Sci. U.S.A.">
        <title>Obligate biotrophy features unraveled by the genomic analysis of rust fungi.</title>
        <authorList>
            <person name="Duplessis S."/>
            <person name="Cuomo C.A."/>
            <person name="Lin Y.-C."/>
            <person name="Aerts A."/>
            <person name="Tisserant E."/>
            <person name="Veneault-Fourrey C."/>
            <person name="Joly D.L."/>
            <person name="Hacquard S."/>
            <person name="Amselem J."/>
            <person name="Cantarel B.L."/>
            <person name="Chiu R."/>
            <person name="Coutinho P.M."/>
            <person name="Feau N."/>
            <person name="Field M."/>
            <person name="Frey P."/>
            <person name="Gelhaye E."/>
            <person name="Goldberg J."/>
            <person name="Grabherr M.G."/>
            <person name="Kodira C.D."/>
            <person name="Kohler A."/>
            <person name="Kuees U."/>
            <person name="Lindquist E.A."/>
            <person name="Lucas S.M."/>
            <person name="Mago R."/>
            <person name="Mauceli E."/>
            <person name="Morin E."/>
            <person name="Murat C."/>
            <person name="Pangilinan J.L."/>
            <person name="Park R."/>
            <person name="Pearson M."/>
            <person name="Quesneville H."/>
            <person name="Rouhier N."/>
            <person name="Sakthikumar S."/>
            <person name="Salamov A.A."/>
            <person name="Schmutz J."/>
            <person name="Selles B."/>
            <person name="Shapiro H."/>
            <person name="Tanguay P."/>
            <person name="Tuskan G.A."/>
            <person name="Henrissat B."/>
            <person name="Van de Peer Y."/>
            <person name="Rouze P."/>
            <person name="Ellis J.G."/>
            <person name="Dodds P.N."/>
            <person name="Schein J.E."/>
            <person name="Zhong S."/>
            <person name="Hamelin R.C."/>
            <person name="Grigoriev I.V."/>
            <person name="Szabo L.J."/>
            <person name="Martin F."/>
        </authorList>
    </citation>
    <scope>NUCLEOTIDE SEQUENCE [LARGE SCALE GENOMIC DNA]</scope>
    <source>
        <strain evidence="3">98AG31 / pathotype 3-4-7</strain>
    </source>
</reference>
<organism evidence="3">
    <name type="scientific">Melampsora larici-populina (strain 98AG31 / pathotype 3-4-7)</name>
    <name type="common">Poplar leaf rust fungus</name>
    <dbReference type="NCBI Taxonomy" id="747676"/>
    <lineage>
        <taxon>Eukaryota</taxon>
        <taxon>Fungi</taxon>
        <taxon>Dikarya</taxon>
        <taxon>Basidiomycota</taxon>
        <taxon>Pucciniomycotina</taxon>
        <taxon>Pucciniomycetes</taxon>
        <taxon>Pucciniales</taxon>
        <taxon>Melampsoraceae</taxon>
        <taxon>Melampsora</taxon>
    </lineage>
</organism>
<dbReference type="VEuPathDB" id="FungiDB:MELLADRAFT_106892"/>
<dbReference type="HOGENOM" id="CLU_429648_0_0_1"/>
<keyword evidence="3" id="KW-1185">Reference proteome</keyword>
<evidence type="ECO:0000256" key="1">
    <source>
        <dbReference type="SAM" id="SignalP"/>
    </source>
</evidence>
<evidence type="ECO:0000313" key="3">
    <source>
        <dbReference type="Proteomes" id="UP000001072"/>
    </source>
</evidence>
<dbReference type="RefSeq" id="XP_007410445.1">
    <property type="nucleotide sequence ID" value="XM_007410383.1"/>
</dbReference>
<proteinExistence type="predicted"/>
<feature type="chain" id="PRO_5003317782" evidence="1">
    <location>
        <begin position="23"/>
        <end position="651"/>
    </location>
</feature>
<dbReference type="OrthoDB" id="10395730at2759"/>
<keyword evidence="1" id="KW-0732">Signal</keyword>
<evidence type="ECO:0000313" key="2">
    <source>
        <dbReference type="EMBL" id="EGG06207.1"/>
    </source>
</evidence>